<dbReference type="EMBL" id="FNDD01000003">
    <property type="protein sequence ID" value="SDG84136.1"/>
    <property type="molecule type" value="Genomic_DNA"/>
</dbReference>
<dbReference type="Pfam" id="PF07148">
    <property type="entry name" value="MalM"/>
    <property type="match status" value="1"/>
</dbReference>
<keyword evidence="1" id="KW-0732">Signal</keyword>
<keyword evidence="3" id="KW-1185">Reference proteome</keyword>
<evidence type="ECO:0000313" key="3">
    <source>
        <dbReference type="Proteomes" id="UP000198854"/>
    </source>
</evidence>
<dbReference type="PROSITE" id="PS51257">
    <property type="entry name" value="PROKAR_LIPOPROTEIN"/>
    <property type="match status" value="1"/>
</dbReference>
<gene>
    <name evidence="2" type="ORF">SAMN04488136_103199</name>
</gene>
<evidence type="ECO:0000313" key="2">
    <source>
        <dbReference type="EMBL" id="SDG84136.1"/>
    </source>
</evidence>
<name>A0A1G7XJ47_9VIBR</name>
<dbReference type="AlphaFoldDB" id="A0A1G7XJ47"/>
<feature type="chain" id="PRO_5011557561" evidence="1">
    <location>
        <begin position="22"/>
        <end position="275"/>
    </location>
</feature>
<protein>
    <submittedName>
        <fullName evidence="2">Maltose operon protein</fullName>
    </submittedName>
</protein>
<dbReference type="RefSeq" id="WP_176765516.1">
    <property type="nucleotide sequence ID" value="NZ_FNDD01000003.1"/>
</dbReference>
<sequence>MRRVFLALLSGFSLAGCSSLATDPYAQSAQYLQSIPVCCEHINEFKWSQLTENEKLNFEISEASSVGLFGRDKSYFSAFELSPKSGTVALILRSKMAEGHVIAPYVQFFDQKFQLQKEIAPQDFLIKHSDALTYNRFEIQLDIDAQNTPYFVIFTRDQSVGKKISVPHPARLRAQQSGEPMPMVTDPIYVSANTGQFELTVTTRTFSNRAVAKTSSDQAQSAIKVQPDTQSYYFNAIEQAVAANNLPKALSLLDEAKALGVEGAQEVFIKAVNSK</sequence>
<dbReference type="Proteomes" id="UP000198854">
    <property type="component" value="Unassembled WGS sequence"/>
</dbReference>
<organism evidence="2 3">
    <name type="scientific">Vibrio xiamenensis</name>
    <dbReference type="NCBI Taxonomy" id="861298"/>
    <lineage>
        <taxon>Bacteria</taxon>
        <taxon>Pseudomonadati</taxon>
        <taxon>Pseudomonadota</taxon>
        <taxon>Gammaproteobacteria</taxon>
        <taxon>Vibrionales</taxon>
        <taxon>Vibrionaceae</taxon>
        <taxon>Vibrio</taxon>
    </lineage>
</organism>
<dbReference type="GO" id="GO:0008643">
    <property type="term" value="P:carbohydrate transport"/>
    <property type="evidence" value="ECO:0007669"/>
    <property type="project" value="InterPro"/>
</dbReference>
<accession>A0A1G7XJ47</accession>
<dbReference type="STRING" id="861298.SAMN04488136_103199"/>
<proteinExistence type="predicted"/>
<dbReference type="GO" id="GO:0042597">
    <property type="term" value="C:periplasmic space"/>
    <property type="evidence" value="ECO:0007669"/>
    <property type="project" value="InterPro"/>
</dbReference>
<reference evidence="2 3" key="1">
    <citation type="submission" date="2016-10" db="EMBL/GenBank/DDBJ databases">
        <authorList>
            <person name="de Groot N.N."/>
        </authorList>
    </citation>
    <scope>NUCLEOTIDE SEQUENCE [LARGE SCALE GENOMIC DNA]</scope>
    <source>
        <strain evidence="2 3">CGMCC 1.10228</strain>
    </source>
</reference>
<feature type="signal peptide" evidence="1">
    <location>
        <begin position="1"/>
        <end position="21"/>
    </location>
</feature>
<dbReference type="InterPro" id="IPR010794">
    <property type="entry name" value="MalM"/>
</dbReference>
<evidence type="ECO:0000256" key="1">
    <source>
        <dbReference type="SAM" id="SignalP"/>
    </source>
</evidence>